<organism evidence="9 10">
    <name type="scientific">Mycobacterium kubicae</name>
    <dbReference type="NCBI Taxonomy" id="120959"/>
    <lineage>
        <taxon>Bacteria</taxon>
        <taxon>Bacillati</taxon>
        <taxon>Actinomycetota</taxon>
        <taxon>Actinomycetes</taxon>
        <taxon>Mycobacteriales</taxon>
        <taxon>Mycobacteriaceae</taxon>
        <taxon>Mycobacterium</taxon>
        <taxon>Mycobacterium simiae complex</taxon>
    </lineage>
</organism>
<dbReference type="NCBIfam" id="TIGR01930">
    <property type="entry name" value="AcCoA-C-Actrans"/>
    <property type="match status" value="1"/>
</dbReference>
<dbReference type="AlphaFoldDB" id="A0AAX1JDP1"/>
<feature type="domain" description="Thiolase C-terminal" evidence="8">
    <location>
        <begin position="299"/>
        <end position="447"/>
    </location>
</feature>
<evidence type="ECO:0000259" key="8">
    <source>
        <dbReference type="Pfam" id="PF02803"/>
    </source>
</evidence>
<dbReference type="PANTHER" id="PTHR42689:SF1">
    <property type="entry name" value="ACETYL-COA ACYLTRANSFERASE FADA2 (3-KETOACYL-COA THIOLASE) (BETA-KETOTHIOLASE)-RELATED"/>
    <property type="match status" value="1"/>
</dbReference>
<dbReference type="Gene3D" id="3.40.47.10">
    <property type="match status" value="1"/>
</dbReference>
<comment type="similarity">
    <text evidence="1 5">Belongs to the thiolase-like superfamily. Thiolase family.</text>
</comment>
<dbReference type="NCBIfam" id="NF006740">
    <property type="entry name" value="PRK09268.1"/>
    <property type="match status" value="1"/>
</dbReference>
<evidence type="ECO:0000256" key="1">
    <source>
        <dbReference type="ARBA" id="ARBA00010982"/>
    </source>
</evidence>
<dbReference type="InterPro" id="IPR050521">
    <property type="entry name" value="3-ketoacyl-CoA_Thiolase"/>
</dbReference>
<dbReference type="PROSITE" id="PS00099">
    <property type="entry name" value="THIOLASE_3"/>
    <property type="match status" value="1"/>
</dbReference>
<dbReference type="InterPro" id="IPR020617">
    <property type="entry name" value="Thiolase_C"/>
</dbReference>
<protein>
    <submittedName>
        <fullName evidence="9">Acetyl-CoA C-acetyltransferase</fullName>
        <ecNumber evidence="9">2.3.1.9</ecNumber>
    </submittedName>
</protein>
<evidence type="ECO:0000256" key="4">
    <source>
        <dbReference type="PIRSR" id="PIRSR000429-1"/>
    </source>
</evidence>
<dbReference type="GO" id="GO:0005829">
    <property type="term" value="C:cytosol"/>
    <property type="evidence" value="ECO:0007669"/>
    <property type="project" value="TreeGrafter"/>
</dbReference>
<evidence type="ECO:0000256" key="5">
    <source>
        <dbReference type="RuleBase" id="RU003557"/>
    </source>
</evidence>
<dbReference type="GO" id="GO:0003985">
    <property type="term" value="F:acetyl-CoA C-acetyltransferase activity"/>
    <property type="evidence" value="ECO:0007669"/>
    <property type="project" value="UniProtKB-EC"/>
</dbReference>
<reference evidence="9" key="1">
    <citation type="submission" date="2020-11" db="EMBL/GenBank/DDBJ databases">
        <title>Intraspecies plasmid and genomic variation of Mycobacterium kubicae revealed by the complete genome sequences of two clinical isolates.</title>
        <authorList>
            <person name="Hendrix J.R."/>
            <person name="Epperson L.E."/>
            <person name="Honda J.R."/>
            <person name="Strong M."/>
        </authorList>
    </citation>
    <scope>NUCLEOTIDE SEQUENCE</scope>
    <source>
        <strain evidence="9">JCM 13573</strain>
    </source>
</reference>
<feature type="compositionally biased region" description="Polar residues" evidence="6">
    <location>
        <begin position="1"/>
        <end position="16"/>
    </location>
</feature>
<dbReference type="InterPro" id="IPR002155">
    <property type="entry name" value="Thiolase"/>
</dbReference>
<gene>
    <name evidence="9" type="ORF">I2456_02865</name>
</gene>
<dbReference type="InterPro" id="IPR016039">
    <property type="entry name" value="Thiolase-like"/>
</dbReference>
<dbReference type="Proteomes" id="UP000663583">
    <property type="component" value="Chromosome"/>
</dbReference>
<evidence type="ECO:0000256" key="6">
    <source>
        <dbReference type="SAM" id="MobiDB-lite"/>
    </source>
</evidence>
<feature type="active site" description="Proton acceptor" evidence="4">
    <location>
        <position position="435"/>
    </location>
</feature>
<evidence type="ECO:0000313" key="10">
    <source>
        <dbReference type="Proteomes" id="UP000663583"/>
    </source>
</evidence>
<keyword evidence="3 5" id="KW-0012">Acyltransferase</keyword>
<sequence>MAPASSEPNTQASQKGSDGRRRVAVLGGNRIPFGRSDRAYAEASNQDMFTAALAGLIDRFGLSGERLGAVIGGAVLKHSRDFNLVRECVLGSALSSYTPAFDIQQACGTGLQAAIAAADGIAGGRYEVAAAGGVDTTSDAPIGLGEDLRRTLLKLRRSKSNVERLRLVGTLPANLGLDIPANSEPRTGLSMGEHAAITAKQMGIKRVDQDELAVASHRNMAAAYERGFFDDLVTPFLGVYRDDNLRPDATVEKLAKLKPVFGVKHGDATMTAGNSTPLTDGASVALLSTEQWAAEHNLTPLAYFVDAETAAVDYVNGADGLLMAPTYAVPRLLARNGLNLQDFDFYEIHEAFASVVLAHLQAWESEEYCKERLGLDAALGSIDRSKLNVNGSSLAAGHPFAATGGRILAQLAKQIAEKKAAKKDGGPVRGLISICAAGGQGVAAILEA</sequence>
<dbReference type="Pfam" id="PF00108">
    <property type="entry name" value="Thiolase_N"/>
    <property type="match status" value="1"/>
</dbReference>
<dbReference type="RefSeq" id="WP_085075647.1">
    <property type="nucleotide sequence ID" value="NZ_BLKU01000002.1"/>
</dbReference>
<proteinExistence type="inferred from homology"/>
<dbReference type="PANTHER" id="PTHR42689">
    <property type="entry name" value="ACETYL-COA ACYLTRANSFERASE FADA2 (3-KETOACYL-COA THIOLASE) (BETA-KETOTHIOLASE)-RELATED"/>
    <property type="match status" value="1"/>
</dbReference>
<evidence type="ECO:0000313" key="9">
    <source>
        <dbReference type="EMBL" id="QPI38505.1"/>
    </source>
</evidence>
<keyword evidence="2 5" id="KW-0808">Transferase</keyword>
<dbReference type="SUPFAM" id="SSF53901">
    <property type="entry name" value="Thiolase-like"/>
    <property type="match status" value="2"/>
</dbReference>
<feature type="active site" description="Proton acceptor" evidence="4">
    <location>
        <position position="398"/>
    </location>
</feature>
<feature type="region of interest" description="Disordered" evidence="6">
    <location>
        <begin position="1"/>
        <end position="21"/>
    </location>
</feature>
<dbReference type="KEGG" id="mku:I2456_02865"/>
<dbReference type="PIRSF" id="PIRSF000429">
    <property type="entry name" value="Ac-CoA_Ac_transf"/>
    <property type="match status" value="1"/>
</dbReference>
<dbReference type="InterPro" id="IPR020610">
    <property type="entry name" value="Thiolase_AS"/>
</dbReference>
<feature type="domain" description="Thiolase N-terminal" evidence="7">
    <location>
        <begin position="23"/>
        <end position="290"/>
    </location>
</feature>
<dbReference type="CDD" id="cd00751">
    <property type="entry name" value="thiolase"/>
    <property type="match status" value="1"/>
</dbReference>
<accession>A0AAX1JDP1</accession>
<evidence type="ECO:0000256" key="2">
    <source>
        <dbReference type="ARBA" id="ARBA00022679"/>
    </source>
</evidence>
<feature type="active site" description="Acyl-thioester intermediate" evidence="4">
    <location>
        <position position="107"/>
    </location>
</feature>
<dbReference type="EMBL" id="CP065047">
    <property type="protein sequence ID" value="QPI38505.1"/>
    <property type="molecule type" value="Genomic_DNA"/>
</dbReference>
<dbReference type="InterPro" id="IPR020616">
    <property type="entry name" value="Thiolase_N"/>
</dbReference>
<name>A0AAX1JDP1_9MYCO</name>
<dbReference type="EC" id="2.3.1.9" evidence="9"/>
<evidence type="ECO:0000256" key="3">
    <source>
        <dbReference type="ARBA" id="ARBA00023315"/>
    </source>
</evidence>
<dbReference type="Pfam" id="PF02803">
    <property type="entry name" value="Thiolase_C"/>
    <property type="match status" value="1"/>
</dbReference>
<evidence type="ECO:0000259" key="7">
    <source>
        <dbReference type="Pfam" id="PF00108"/>
    </source>
</evidence>